<dbReference type="Pfam" id="PF01582">
    <property type="entry name" value="TIR"/>
    <property type="match status" value="1"/>
</dbReference>
<keyword evidence="6" id="KW-0732">Signal</keyword>
<gene>
    <name evidence="8" type="primary">Toll-6_8</name>
    <name evidence="8" type="ORF">FJT64_026672</name>
</gene>
<evidence type="ECO:0000313" key="8">
    <source>
        <dbReference type="EMBL" id="KAF0300939.1"/>
    </source>
</evidence>
<dbReference type="Pfam" id="PF13855">
    <property type="entry name" value="LRR_8"/>
    <property type="match status" value="5"/>
</dbReference>
<dbReference type="PANTHER" id="PTHR24366:SF168">
    <property type="entry name" value="GH22922P-RELATED"/>
    <property type="match status" value="1"/>
</dbReference>
<dbReference type="PROSITE" id="PS51450">
    <property type="entry name" value="LRR"/>
    <property type="match status" value="4"/>
</dbReference>
<feature type="region of interest" description="Disordered" evidence="4">
    <location>
        <begin position="1155"/>
        <end position="1201"/>
    </location>
</feature>
<keyword evidence="8" id="KW-0675">Receptor</keyword>
<comment type="similarity">
    <text evidence="1">Belongs to the Toll-like receptor family.</text>
</comment>
<reference evidence="8 9" key="1">
    <citation type="submission" date="2019-07" db="EMBL/GenBank/DDBJ databases">
        <title>Draft genome assembly of a fouling barnacle, Amphibalanus amphitrite (Darwin, 1854): The first reference genome for Thecostraca.</title>
        <authorList>
            <person name="Kim W."/>
        </authorList>
    </citation>
    <scope>NUCLEOTIDE SEQUENCE [LARGE SCALE GENOMIC DNA]</scope>
    <source>
        <strain evidence="8">SNU_AA5</strain>
        <tissue evidence="8">Soma without cirri and trophi</tissue>
    </source>
</reference>
<dbReference type="InterPro" id="IPR035897">
    <property type="entry name" value="Toll_tir_struct_dom_sf"/>
</dbReference>
<dbReference type="Gene3D" id="3.40.50.10140">
    <property type="entry name" value="Toll/interleukin-1 receptor homology (TIR) domain"/>
    <property type="match status" value="1"/>
</dbReference>
<feature type="chain" id="PRO_5025529389" evidence="6">
    <location>
        <begin position="20"/>
        <end position="1370"/>
    </location>
</feature>
<dbReference type="OrthoDB" id="6364554at2759"/>
<dbReference type="PANTHER" id="PTHR24366">
    <property type="entry name" value="IG(IMMUNOGLOBULIN) AND LRR(LEUCINE RICH REPEAT) DOMAINS"/>
    <property type="match status" value="1"/>
</dbReference>
<dbReference type="InterPro" id="IPR001611">
    <property type="entry name" value="Leu-rich_rpt"/>
</dbReference>
<dbReference type="PROSITE" id="PS50104">
    <property type="entry name" value="TIR"/>
    <property type="match status" value="1"/>
</dbReference>
<dbReference type="Proteomes" id="UP000440578">
    <property type="component" value="Unassembled WGS sequence"/>
</dbReference>
<feature type="domain" description="TIR" evidence="7">
    <location>
        <begin position="1012"/>
        <end position="1145"/>
    </location>
</feature>
<evidence type="ECO:0000259" key="7">
    <source>
        <dbReference type="PROSITE" id="PS50104"/>
    </source>
</evidence>
<dbReference type="Gene3D" id="3.80.10.10">
    <property type="entry name" value="Ribonuclease Inhibitor"/>
    <property type="match status" value="5"/>
</dbReference>
<keyword evidence="5" id="KW-1133">Transmembrane helix</keyword>
<dbReference type="EMBL" id="VIIS01001216">
    <property type="protein sequence ID" value="KAF0300939.1"/>
    <property type="molecule type" value="Genomic_DNA"/>
</dbReference>
<evidence type="ECO:0000256" key="3">
    <source>
        <dbReference type="ARBA" id="ARBA00022737"/>
    </source>
</evidence>
<feature type="compositionally biased region" description="Basic and acidic residues" evidence="4">
    <location>
        <begin position="1188"/>
        <end position="1201"/>
    </location>
</feature>
<feature type="compositionally biased region" description="Low complexity" evidence="4">
    <location>
        <begin position="1351"/>
        <end position="1362"/>
    </location>
</feature>
<dbReference type="GO" id="GO:0007165">
    <property type="term" value="P:signal transduction"/>
    <property type="evidence" value="ECO:0007669"/>
    <property type="project" value="InterPro"/>
</dbReference>
<name>A0A6A4W6S7_AMPAM</name>
<feature type="compositionally biased region" description="Polar residues" evidence="4">
    <location>
        <begin position="1288"/>
        <end position="1297"/>
    </location>
</feature>
<keyword evidence="3" id="KW-0677">Repeat</keyword>
<keyword evidence="5" id="KW-0812">Transmembrane</keyword>
<evidence type="ECO:0000256" key="2">
    <source>
        <dbReference type="ARBA" id="ARBA00022614"/>
    </source>
</evidence>
<feature type="transmembrane region" description="Helical" evidence="5">
    <location>
        <begin position="953"/>
        <end position="975"/>
    </location>
</feature>
<protein>
    <submittedName>
        <fullName evidence="8">Toll-like receptor 6</fullName>
    </submittedName>
</protein>
<evidence type="ECO:0000256" key="6">
    <source>
        <dbReference type="SAM" id="SignalP"/>
    </source>
</evidence>
<dbReference type="InterPro" id="IPR032675">
    <property type="entry name" value="LRR_dom_sf"/>
</dbReference>
<dbReference type="InterPro" id="IPR000157">
    <property type="entry name" value="TIR_dom"/>
</dbReference>
<sequence length="1370" mass="151436">MRGVRTVICALLLATATAGERCEPLPGPAARCHLTTLDAGPLNVTRPGSLRRLELVCSDTTHVSRDFSVALGSAFTELRELSVTQCALGLLRRGVFHRLRRLQTLRLRTFSRDWTAAEMRLERGCFDGLVHLETLDLSENNMWSLERGVFEDLTSLKVLNLSGNSFQDLTELRETGVNDGLHMLDVSHNSLMELSAAGLRAFPGLRELRAGHNQLAVIRDGALRDLRRLQKLDVSDNRLVALPAMMLNETRLLRELHVQNNSIRVLPPSLLSDLPQLQTVNMSANNLSSEWIRKDTFAGLLRLIVLDLSSNHLDALSVDVFQDLTSLQSLDLSENLLETLPDGVFGSLSNLHTLRLSDNLLRHLGRRTLVGLHVLSALRLDGNRLAQLDELTFANVTGVQSVRLDRNELLTVPAALSRLTFLARLDLGDNFISELPAGAFSTLRQLSALRLAGNQLVNVSARALSGPVALSVLDLSRNRLTLMESGALDELRELRVVRIDANRLTSINGLFAKLPQLLWLNASDNRVEFFDYALVPTGLRWLDLHRNQIREIGNFYRLESKMELRTIDLSHNQVSHLGRSAVPDAIEYFILAGNRLETVEPGTFEAKRRLVRVDLSANQLSQLDAQAVRLPDDHGDRPADLLLGGNPLLCDCSMDWVLTMATATSAGHQYRVLDADRIMCRLLHSPVGLVPLLETKPTDFLCTYERHCFALCHCCNYVACDCEMKCPDGCTCYHDHTWNTNMVECSGREQLAISREIPMDATAVFAAGNNIHSLESHTFIGRKRIRQLYVNNSNVEEIRNRSLNGLSALQVLRLEDNLLPELQGYEFDSLVALRELYLHNNRLRRIHPATFSRLRALEVLTLHGNLLVSFPAWRLSSPYLVELTLASNPWSCECEVAEPLAAYVRDHRAKIVDADDIQCEYVSSWPRCARGGLAAAPAGADSPVRRGGSERGVPLLAVLGGTALVVAAVVAALVFRFRGRLCGAGGGGAGTEPPAKASLAAATTTVTSDAEKEYDVFVTYSAQDSRFVNEVLAPELEHSTPSCRLCLLRRDAPSTGYLGDAVHHCVRSSRRTLLLVSRGFLDHEWCRFDFKTPHLEALRGSRAVVGVLVGVERHHMDADLRSLLRPSDCVRYGGPDFWRRLRALLPTGHGLKALYGLGPPPTSPQPPPPPPPPAPGESPSPTCSTVVSEDRSVGPLHGRSDSSHALVYSAQAPHNTSYSSLRPSEHTYMTIDHYHSLRRPSAPTESELYCTLEPELQPQMPSDPHHPANQGQLTSPGHLTHPGHPTDPRQTLYSARTGQLYHRGSQGHPSQQGYQAHPSQQGYQGLQAHPSQQGYPGHRGHVTLQADHTGHQSQLSSQQHRSTPTHSLWV</sequence>
<dbReference type="SMART" id="SM00255">
    <property type="entry name" value="TIR"/>
    <property type="match status" value="1"/>
</dbReference>
<keyword evidence="2" id="KW-0433">Leucine-rich repeat</keyword>
<feature type="compositionally biased region" description="Polar residues" evidence="4">
    <location>
        <begin position="1307"/>
        <end position="1334"/>
    </location>
</feature>
<dbReference type="FunFam" id="3.80.10.10:FF:001164">
    <property type="entry name" value="GH01279p"/>
    <property type="match status" value="1"/>
</dbReference>
<keyword evidence="9" id="KW-1185">Reference proteome</keyword>
<proteinExistence type="inferred from homology"/>
<dbReference type="SMART" id="SM00364">
    <property type="entry name" value="LRR_BAC"/>
    <property type="match status" value="7"/>
</dbReference>
<organism evidence="8 9">
    <name type="scientific">Amphibalanus amphitrite</name>
    <name type="common">Striped barnacle</name>
    <name type="synonym">Balanus amphitrite</name>
    <dbReference type="NCBI Taxonomy" id="1232801"/>
    <lineage>
        <taxon>Eukaryota</taxon>
        <taxon>Metazoa</taxon>
        <taxon>Ecdysozoa</taxon>
        <taxon>Arthropoda</taxon>
        <taxon>Crustacea</taxon>
        <taxon>Multicrustacea</taxon>
        <taxon>Cirripedia</taxon>
        <taxon>Thoracica</taxon>
        <taxon>Thoracicalcarea</taxon>
        <taxon>Balanomorpha</taxon>
        <taxon>Balanoidea</taxon>
        <taxon>Balanidae</taxon>
        <taxon>Amphibalaninae</taxon>
        <taxon>Amphibalanus</taxon>
    </lineage>
</organism>
<dbReference type="SUPFAM" id="SSF52058">
    <property type="entry name" value="L domain-like"/>
    <property type="match status" value="3"/>
</dbReference>
<feature type="compositionally biased region" description="Pro residues" evidence="4">
    <location>
        <begin position="1158"/>
        <end position="1178"/>
    </location>
</feature>
<dbReference type="InterPro" id="IPR003591">
    <property type="entry name" value="Leu-rich_rpt_typical-subtyp"/>
</dbReference>
<keyword evidence="5" id="KW-0472">Membrane</keyword>
<dbReference type="SMART" id="SM00369">
    <property type="entry name" value="LRR_TYP"/>
    <property type="match status" value="22"/>
</dbReference>
<evidence type="ECO:0000256" key="1">
    <source>
        <dbReference type="ARBA" id="ARBA00009634"/>
    </source>
</evidence>
<evidence type="ECO:0000256" key="4">
    <source>
        <dbReference type="SAM" id="MobiDB-lite"/>
    </source>
</evidence>
<comment type="caution">
    <text evidence="8">The sequence shown here is derived from an EMBL/GenBank/DDBJ whole genome shotgun (WGS) entry which is preliminary data.</text>
</comment>
<evidence type="ECO:0000256" key="5">
    <source>
        <dbReference type="SAM" id="Phobius"/>
    </source>
</evidence>
<accession>A0A6A4W6S7</accession>
<feature type="region of interest" description="Disordered" evidence="4">
    <location>
        <begin position="1256"/>
        <end position="1370"/>
    </location>
</feature>
<evidence type="ECO:0000313" key="9">
    <source>
        <dbReference type="Proteomes" id="UP000440578"/>
    </source>
</evidence>
<dbReference type="SUPFAM" id="SSF52200">
    <property type="entry name" value="Toll/Interleukin receptor TIR domain"/>
    <property type="match status" value="1"/>
</dbReference>
<feature type="signal peptide" evidence="6">
    <location>
        <begin position="1"/>
        <end position="19"/>
    </location>
</feature>